<evidence type="ECO:0000256" key="2">
    <source>
        <dbReference type="ARBA" id="ARBA00012543"/>
    </source>
</evidence>
<evidence type="ECO:0000256" key="6">
    <source>
        <dbReference type="ARBA" id="ARBA00022692"/>
    </source>
</evidence>
<proteinExistence type="predicted"/>
<dbReference type="InterPro" id="IPR004835">
    <property type="entry name" value="Chitin_synth"/>
</dbReference>
<comment type="caution">
    <text evidence="14">The sequence shown here is derived from an EMBL/GenBank/DDBJ whole genome shotgun (WGS) entry which is preliminary data.</text>
</comment>
<dbReference type="InterPro" id="IPR054295">
    <property type="entry name" value="CHS4-like_dom"/>
</dbReference>
<feature type="transmembrane region" description="Helical" evidence="12">
    <location>
        <begin position="321"/>
        <end position="341"/>
    </location>
</feature>
<feature type="compositionally biased region" description="Basic and acidic residues" evidence="11">
    <location>
        <begin position="1241"/>
        <end position="1251"/>
    </location>
</feature>
<accession>A0AAD6ZN27</accession>
<dbReference type="SUPFAM" id="SSF53448">
    <property type="entry name" value="Nucleotide-diphospho-sugar transferases"/>
    <property type="match status" value="1"/>
</dbReference>
<keyword evidence="7 12" id="KW-1133">Transmembrane helix</keyword>
<keyword evidence="6 12" id="KW-0812">Transmembrane</keyword>
<dbReference type="GO" id="GO:0006031">
    <property type="term" value="P:chitin biosynthetic process"/>
    <property type="evidence" value="ECO:0007669"/>
    <property type="project" value="TreeGrafter"/>
</dbReference>
<evidence type="ECO:0000259" key="13">
    <source>
        <dbReference type="Pfam" id="PF22997"/>
    </source>
</evidence>
<feature type="region of interest" description="Disordered" evidence="11">
    <location>
        <begin position="704"/>
        <end position="744"/>
    </location>
</feature>
<keyword evidence="4" id="KW-0328">Glycosyltransferase</keyword>
<feature type="region of interest" description="Disordered" evidence="11">
    <location>
        <begin position="1233"/>
        <end position="1505"/>
    </location>
</feature>
<feature type="transmembrane region" description="Helical" evidence="12">
    <location>
        <begin position="287"/>
        <end position="309"/>
    </location>
</feature>
<evidence type="ECO:0000256" key="10">
    <source>
        <dbReference type="ARBA" id="ARBA00048014"/>
    </source>
</evidence>
<evidence type="ECO:0000256" key="4">
    <source>
        <dbReference type="ARBA" id="ARBA00022676"/>
    </source>
</evidence>
<feature type="compositionally biased region" description="Polar residues" evidence="11">
    <location>
        <begin position="1336"/>
        <end position="1351"/>
    </location>
</feature>
<dbReference type="CDD" id="cd04190">
    <property type="entry name" value="Chitin_synth_C"/>
    <property type="match status" value="1"/>
</dbReference>
<evidence type="ECO:0000256" key="9">
    <source>
        <dbReference type="ARBA" id="ARBA00023180"/>
    </source>
</evidence>
<evidence type="ECO:0000313" key="15">
    <source>
        <dbReference type="Proteomes" id="UP001218218"/>
    </source>
</evidence>
<dbReference type="GO" id="GO:0005886">
    <property type="term" value="C:plasma membrane"/>
    <property type="evidence" value="ECO:0007669"/>
    <property type="project" value="UniProtKB-SubCell"/>
</dbReference>
<feature type="compositionally biased region" description="Low complexity" evidence="11">
    <location>
        <begin position="1461"/>
        <end position="1470"/>
    </location>
</feature>
<keyword evidence="8 12" id="KW-0472">Membrane</keyword>
<evidence type="ECO:0000256" key="7">
    <source>
        <dbReference type="ARBA" id="ARBA00022989"/>
    </source>
</evidence>
<feature type="transmembrane region" description="Helical" evidence="12">
    <location>
        <begin position="578"/>
        <end position="605"/>
    </location>
</feature>
<feature type="domain" description="Chitin synthase 4-like" evidence="13">
    <location>
        <begin position="485"/>
        <end position="565"/>
    </location>
</feature>
<evidence type="ECO:0000256" key="3">
    <source>
        <dbReference type="ARBA" id="ARBA00022475"/>
    </source>
</evidence>
<evidence type="ECO:0000256" key="1">
    <source>
        <dbReference type="ARBA" id="ARBA00004651"/>
    </source>
</evidence>
<evidence type="ECO:0000256" key="12">
    <source>
        <dbReference type="SAM" id="Phobius"/>
    </source>
</evidence>
<comment type="subcellular location">
    <subcellularLocation>
        <location evidence="1">Cell membrane</location>
        <topology evidence="1">Multi-pass membrane protein</topology>
    </subcellularLocation>
</comment>
<reference evidence="14" key="1">
    <citation type="submission" date="2023-03" db="EMBL/GenBank/DDBJ databases">
        <title>Massive genome expansion in bonnet fungi (Mycena s.s.) driven by repeated elements and novel gene families across ecological guilds.</title>
        <authorList>
            <consortium name="Lawrence Berkeley National Laboratory"/>
            <person name="Harder C.B."/>
            <person name="Miyauchi S."/>
            <person name="Viragh M."/>
            <person name="Kuo A."/>
            <person name="Thoen E."/>
            <person name="Andreopoulos B."/>
            <person name="Lu D."/>
            <person name="Skrede I."/>
            <person name="Drula E."/>
            <person name="Henrissat B."/>
            <person name="Morin E."/>
            <person name="Kohler A."/>
            <person name="Barry K."/>
            <person name="LaButti K."/>
            <person name="Morin E."/>
            <person name="Salamov A."/>
            <person name="Lipzen A."/>
            <person name="Mereny Z."/>
            <person name="Hegedus B."/>
            <person name="Baldrian P."/>
            <person name="Stursova M."/>
            <person name="Weitz H."/>
            <person name="Taylor A."/>
            <person name="Grigoriev I.V."/>
            <person name="Nagy L.G."/>
            <person name="Martin F."/>
            <person name="Kauserud H."/>
        </authorList>
    </citation>
    <scope>NUCLEOTIDE SEQUENCE</scope>
    <source>
        <strain evidence="14">CBHHK002</strain>
    </source>
</reference>
<feature type="transmembrane region" description="Helical" evidence="12">
    <location>
        <begin position="1114"/>
        <end position="1136"/>
    </location>
</feature>
<feature type="region of interest" description="Disordered" evidence="11">
    <location>
        <begin position="73"/>
        <end position="165"/>
    </location>
</feature>
<sequence>MQMNSSSQSGLSSSLWSVESAWNMGDDDVQMISCDAYGTYVISDFVGRAPGNPHHLRFLPSTKHAVDARMADHNYRGDRPPRQARPRPSSQSPAPERPFLPNDGSRGNVSFTNTERGDRRAPVVSQYQQQQGRPQNPQQQQQQQPRHGGFGSAYQPAGDPESADYERVMRKKSLVRPDREKIEPGHRQWHYRSTVANLEEEGPGRAMGVMPSTTGNYPQREALRRGRSLLAREEDVHESGLSLFTRGATLRRKRSSAAAPLNPTPDAPKRKSGGCLGDYVVGPKGPWMLYCYLITFLVPTPLMRTCGLRSPEQQRAWREKIGLVSIILVLMAVVGFVTFGFTQAVCGTPPNRFHGGAIGDANIGKGSVVINGYDYDLGAFHHPAAGTVFDGTTNPLFVGGWGIAGNDISFMFQKTNQACLGVLTKPNSSQITGKGEQLDWYFPCNVFSQYGQPTPNATGYGSSTSCHIGGGKNQLASTMKAQGQVYYTWDDVRNSSRSLAVFESSVLDLSLLGWLDPAQVTFPALFNELHAANSPWPRTDMTMQLMRRNLMPLGHCLQDLVTVGFIDTNSIGCVASQVLLYLSLIFIVGVVLIRFGMAVMFAWFFSHKLGNFPKESYAERMERSREIEDWTGDIYKAAPGQYRPNVGKGGKTGRAEKRRTFLPSTSRFTPAEGVSGGKGGRPTTAYGPLDGGAAGKRSTVYAGSIAPSSARGGSGTPPTLGGDRRSRSLMSWGEGSTPPARGAFADNPCPFPLHNVVPQPPADYEPFNYPLAHAICLVTAYSESVEGLRTTLDSLATTDYPNSHKLILVICDGYVEGAGNSLTTPEIVLTMMKEFVVPEPDVEAHSYVAIADGHKRHNMAKRVPVVLVAKCGNPREAGEAKPGNRGKRDSQVVLMAFLQKVMFDERMTTFEYEFFNSVWRVTGVNPERYELVLCVDADTKVFPDSLTRMVSCMVCDEEIMGLCGETKIANKAETFVTMMQVFEYYISHHMTKAFESMFGGVTCLPGCFSMYRIKAPKGDLGFWVPILANPDIVEHCSENVVDTLQKKNLLLLGEDRYLTTLMLKDVPEAQEHVLLSQRRRWINSTIHNLAELILVRDLCGTFCFSMQFVIGMELAGTLVLPAAISFTVYLIIASILPHHANTTISLILLAVVLGLPMVLIVITSRKWVYVGWMLIYLVSLPIWNGLLPAYAFWHFDDFSWGQTRGGVEGDKEGEFDSSHIVMKRWAEFERERRWKSGTQSRDSDEYFKGKADSNSITHRPRAVDSSTVESTSAGGRVRRSVPPLAARQQHAPHAPTPLAVSRHTTASVGISSSSSASVGMGRERSSEDGFGFDHGGNTSAHHLLPSPQSAVVDTWGDSYGYEPSPPMPPPKPYGRPSMESGTPPGSANPFMTPRMSASASPVMYDEPEEASPVRGGGGGRGVRLTDSGPVPGPEGGVRRVARPSARRPTSQVPVGAGGQGMPQQQQGQQPNRYSRNSMGFSLPPGAAPPQSGRTGNERGLVDVAP</sequence>
<feature type="compositionally biased region" description="Low complexity" evidence="11">
    <location>
        <begin position="1306"/>
        <end position="1319"/>
    </location>
</feature>
<feature type="transmembrane region" description="Helical" evidence="12">
    <location>
        <begin position="1142"/>
        <end position="1162"/>
    </location>
</feature>
<evidence type="ECO:0000256" key="5">
    <source>
        <dbReference type="ARBA" id="ARBA00022679"/>
    </source>
</evidence>
<gene>
    <name evidence="14" type="ORF">DFH08DRAFT_1083990</name>
</gene>
<keyword evidence="15" id="KW-1185">Reference proteome</keyword>
<keyword evidence="9" id="KW-0325">Glycoprotein</keyword>
<dbReference type="InterPro" id="IPR029044">
    <property type="entry name" value="Nucleotide-diphossugar_trans"/>
</dbReference>
<dbReference type="Pfam" id="PF22997">
    <property type="entry name" value="CHS4"/>
    <property type="match status" value="1"/>
</dbReference>
<feature type="compositionally biased region" description="Pro residues" evidence="11">
    <location>
        <begin position="1363"/>
        <end position="1373"/>
    </location>
</feature>
<feature type="compositionally biased region" description="Low complexity" evidence="11">
    <location>
        <begin position="126"/>
        <end position="145"/>
    </location>
</feature>
<keyword evidence="3" id="KW-1003">Cell membrane</keyword>
<dbReference type="GO" id="GO:0004100">
    <property type="term" value="F:chitin synthase activity"/>
    <property type="evidence" value="ECO:0007669"/>
    <property type="project" value="UniProtKB-EC"/>
</dbReference>
<dbReference type="PANTHER" id="PTHR22914:SF16">
    <property type="entry name" value="CHITIN SYNTHASE 3"/>
    <property type="match status" value="1"/>
</dbReference>
<protein>
    <recommendedName>
        <fullName evidence="2">chitin synthase</fullName>
        <ecNumber evidence="2">2.4.1.16</ecNumber>
    </recommendedName>
</protein>
<feature type="compositionally biased region" description="Basic and acidic residues" evidence="11">
    <location>
        <begin position="1495"/>
        <end position="1505"/>
    </location>
</feature>
<evidence type="ECO:0000313" key="14">
    <source>
        <dbReference type="EMBL" id="KAJ7330817.1"/>
    </source>
</evidence>
<evidence type="ECO:0000256" key="8">
    <source>
        <dbReference type="ARBA" id="ARBA00023136"/>
    </source>
</evidence>
<dbReference type="EC" id="2.4.1.16" evidence="2"/>
<dbReference type="EMBL" id="JARIHO010000036">
    <property type="protein sequence ID" value="KAJ7330817.1"/>
    <property type="molecule type" value="Genomic_DNA"/>
</dbReference>
<name>A0AAD6ZN27_9AGAR</name>
<feature type="transmembrane region" description="Helical" evidence="12">
    <location>
        <begin position="1174"/>
        <end position="1193"/>
    </location>
</feature>
<dbReference type="Pfam" id="PF03142">
    <property type="entry name" value="Chitin_synth_2"/>
    <property type="match status" value="1"/>
</dbReference>
<feature type="region of interest" description="Disordered" evidence="11">
    <location>
        <begin position="641"/>
        <end position="692"/>
    </location>
</feature>
<feature type="compositionally biased region" description="Polar residues" evidence="11">
    <location>
        <begin position="105"/>
        <end position="114"/>
    </location>
</feature>
<comment type="catalytic activity">
    <reaction evidence="10">
        <text>[(1-&gt;4)-N-acetyl-beta-D-glucosaminyl](n) + UDP-N-acetyl-alpha-D-glucosamine = [(1-&gt;4)-N-acetyl-beta-D-glucosaminyl](n+1) + UDP + H(+)</text>
        <dbReference type="Rhea" id="RHEA:16637"/>
        <dbReference type="Rhea" id="RHEA-COMP:9593"/>
        <dbReference type="Rhea" id="RHEA-COMP:9595"/>
        <dbReference type="ChEBI" id="CHEBI:15378"/>
        <dbReference type="ChEBI" id="CHEBI:17029"/>
        <dbReference type="ChEBI" id="CHEBI:57705"/>
        <dbReference type="ChEBI" id="CHEBI:58223"/>
        <dbReference type="EC" id="2.4.1.16"/>
    </reaction>
</comment>
<feature type="compositionally biased region" description="Polar residues" evidence="11">
    <location>
        <begin position="1264"/>
        <end position="1273"/>
    </location>
</feature>
<organism evidence="14 15">
    <name type="scientific">Mycena albidolilacea</name>
    <dbReference type="NCBI Taxonomy" id="1033008"/>
    <lineage>
        <taxon>Eukaryota</taxon>
        <taxon>Fungi</taxon>
        <taxon>Dikarya</taxon>
        <taxon>Basidiomycota</taxon>
        <taxon>Agaricomycotina</taxon>
        <taxon>Agaricomycetes</taxon>
        <taxon>Agaricomycetidae</taxon>
        <taxon>Agaricales</taxon>
        <taxon>Marasmiineae</taxon>
        <taxon>Mycenaceae</taxon>
        <taxon>Mycena</taxon>
    </lineage>
</organism>
<keyword evidence="5" id="KW-0808">Transferase</keyword>
<dbReference type="GO" id="GO:0030428">
    <property type="term" value="C:cell septum"/>
    <property type="evidence" value="ECO:0007669"/>
    <property type="project" value="TreeGrafter"/>
</dbReference>
<evidence type="ECO:0000256" key="11">
    <source>
        <dbReference type="SAM" id="MobiDB-lite"/>
    </source>
</evidence>
<dbReference type="Proteomes" id="UP001218218">
    <property type="component" value="Unassembled WGS sequence"/>
</dbReference>
<dbReference type="PANTHER" id="PTHR22914">
    <property type="entry name" value="CHITIN SYNTHASE"/>
    <property type="match status" value="1"/>
</dbReference>